<accession>A0A418UXI0</accession>
<evidence type="ECO:0000313" key="3">
    <source>
        <dbReference type="Proteomes" id="UP000285523"/>
    </source>
</evidence>
<dbReference type="Pfam" id="PF06094">
    <property type="entry name" value="GGACT"/>
    <property type="match status" value="1"/>
</dbReference>
<organism evidence="2 3">
    <name type="scientific">Rhodopseudomonas palustris</name>
    <dbReference type="NCBI Taxonomy" id="1076"/>
    <lineage>
        <taxon>Bacteria</taxon>
        <taxon>Pseudomonadati</taxon>
        <taxon>Pseudomonadota</taxon>
        <taxon>Alphaproteobacteria</taxon>
        <taxon>Hyphomicrobiales</taxon>
        <taxon>Nitrobacteraceae</taxon>
        <taxon>Rhodopseudomonas</taxon>
    </lineage>
</organism>
<gene>
    <name evidence="2" type="ORF">D4Q52_24560</name>
</gene>
<dbReference type="InterPro" id="IPR013024">
    <property type="entry name" value="GGCT-like"/>
</dbReference>
<dbReference type="Proteomes" id="UP000285523">
    <property type="component" value="Unassembled WGS sequence"/>
</dbReference>
<dbReference type="SUPFAM" id="SSF110857">
    <property type="entry name" value="Gamma-glutamyl cyclotransferase-like"/>
    <property type="match status" value="1"/>
</dbReference>
<comment type="caution">
    <text evidence="2">The sequence shown here is derived from an EMBL/GenBank/DDBJ whole genome shotgun (WGS) entry which is preliminary data.</text>
</comment>
<dbReference type="OrthoDB" id="482277at2"/>
<proteinExistence type="predicted"/>
<reference evidence="2 3" key="1">
    <citation type="submission" date="2018-09" db="EMBL/GenBank/DDBJ databases">
        <title>Draft genome sequence of Rhodopseudomonas palustris 2.1.18.</title>
        <authorList>
            <person name="Robertson S.L."/>
            <person name="Meyer T.E."/>
            <person name="Kyndt J.A."/>
        </authorList>
    </citation>
    <scope>NUCLEOTIDE SEQUENCE [LARGE SCALE GENOMIC DNA]</scope>
    <source>
        <strain evidence="2 3">2.1.18</strain>
    </source>
</reference>
<name>A0A418UXI0_RHOPL</name>
<evidence type="ECO:0000313" key="2">
    <source>
        <dbReference type="EMBL" id="RJF65660.1"/>
    </source>
</evidence>
<dbReference type="Gene3D" id="3.10.490.10">
    <property type="entry name" value="Gamma-glutamyl cyclotransferase-like"/>
    <property type="match status" value="1"/>
</dbReference>
<dbReference type="EMBL" id="QYYD01000041">
    <property type="protein sequence ID" value="RJF65660.1"/>
    <property type="molecule type" value="Genomic_DNA"/>
</dbReference>
<dbReference type="AlphaFoldDB" id="A0A418UXI0"/>
<dbReference type="CDD" id="cd06661">
    <property type="entry name" value="GGCT_like"/>
    <property type="match status" value="1"/>
</dbReference>
<keyword evidence="2" id="KW-0808">Transferase</keyword>
<dbReference type="InterPro" id="IPR009288">
    <property type="entry name" value="AIG2-like_dom"/>
</dbReference>
<protein>
    <submittedName>
        <fullName evidence="2">Gamma-glutamylcyclotransferase</fullName>
    </submittedName>
</protein>
<evidence type="ECO:0000259" key="1">
    <source>
        <dbReference type="Pfam" id="PF06094"/>
    </source>
</evidence>
<dbReference type="InterPro" id="IPR036568">
    <property type="entry name" value="GGCT-like_sf"/>
</dbReference>
<dbReference type="GO" id="GO:0016740">
    <property type="term" value="F:transferase activity"/>
    <property type="evidence" value="ECO:0007669"/>
    <property type="project" value="UniProtKB-KW"/>
</dbReference>
<feature type="domain" description="Gamma-glutamylcyclotransferase AIG2-like" evidence="1">
    <location>
        <begin position="5"/>
        <end position="130"/>
    </location>
</feature>
<sequence>MLDRLFVYGTLMRGYDHPMARMLADNADYLGAASMPGRLYQVRHYPGLIEAAAASDLVFGDLFRLHRPAELLLQLDDYEGCGEGGDQPAPYRREVARVTLAGRAAEQVEAFVYIYNWDVAQLRRILSGRFADVVAAND</sequence>